<accession>A0AA36IA39</accession>
<proteinExistence type="predicted"/>
<comment type="caution">
    <text evidence="2">The sequence shown here is derived from an EMBL/GenBank/DDBJ whole genome shotgun (WGS) entry which is preliminary data.</text>
</comment>
<reference evidence="2" key="1">
    <citation type="submission" date="2023-08" db="EMBL/GenBank/DDBJ databases">
        <authorList>
            <person name="Chen Y."/>
            <person name="Shah S."/>
            <person name="Dougan E. K."/>
            <person name="Thang M."/>
            <person name="Chan C."/>
        </authorList>
    </citation>
    <scope>NUCLEOTIDE SEQUENCE</scope>
</reference>
<dbReference type="InterPro" id="IPR024079">
    <property type="entry name" value="MetalloPept_cat_dom_sf"/>
</dbReference>
<protein>
    <recommendedName>
        <fullName evidence="1">Lysine-specific metallo-endopeptidase domain-containing protein</fullName>
    </recommendedName>
</protein>
<evidence type="ECO:0000313" key="2">
    <source>
        <dbReference type="EMBL" id="CAJ1383021.1"/>
    </source>
</evidence>
<feature type="domain" description="Lysine-specific metallo-endopeptidase" evidence="1">
    <location>
        <begin position="282"/>
        <end position="442"/>
    </location>
</feature>
<organism evidence="2 3">
    <name type="scientific">Effrenium voratum</name>
    <dbReference type="NCBI Taxonomy" id="2562239"/>
    <lineage>
        <taxon>Eukaryota</taxon>
        <taxon>Sar</taxon>
        <taxon>Alveolata</taxon>
        <taxon>Dinophyceae</taxon>
        <taxon>Suessiales</taxon>
        <taxon>Symbiodiniaceae</taxon>
        <taxon>Effrenium</taxon>
    </lineage>
</organism>
<dbReference type="Gene3D" id="3.40.390.10">
    <property type="entry name" value="Collagenase (Catalytic Domain)"/>
    <property type="match status" value="1"/>
</dbReference>
<dbReference type="InterPro" id="IPR029463">
    <property type="entry name" value="Lys_MEP"/>
</dbReference>
<evidence type="ECO:0000313" key="3">
    <source>
        <dbReference type="Proteomes" id="UP001178507"/>
    </source>
</evidence>
<dbReference type="AlphaFoldDB" id="A0AA36IA39"/>
<dbReference type="Proteomes" id="UP001178507">
    <property type="component" value="Unassembled WGS sequence"/>
</dbReference>
<dbReference type="GO" id="GO:0004222">
    <property type="term" value="F:metalloendopeptidase activity"/>
    <property type="evidence" value="ECO:0007669"/>
    <property type="project" value="InterPro"/>
</dbReference>
<sequence length="675" mass="76021">MDPPTPTLPICHNCNDWLVTSAYFVVFRLQTLFRQLKMYPWQIHTWTQAMSWRLTLALLHFIKLDAVRTLREESNAVTDFGEFPFLCSSDIVQQTCELLNENASTVVSRATVAAVLSRTDDEMNKFWTALSLPDSVGCADLCTSVIRYIKANHVLPPRSDLACYTVGRRSFCDADLRAKSLVSQGNAEEDDLPDFHDSQVARSTGNASQKVVPPSPSKVWSLLERVANLFRIYPAHAAEDNLENLESMPEDGAVSEFDVVRMARKSEKIALAFVNYAVREFNYVLTGPQLLRWFGVNDTETRRTILATLNSVADVLANAWYVYPGSMCNEERFAYALGRGADCSHADLQSDASRCATFEGHYVIFLCNSFFKHPDEQLLTLIHEASHQAVAYTDDICADADLPRDESTCERKAYGRTTCEYLASNMPDRALVNADNYCYYVQDVVRECLPSPPLPVSSRHIPVSSAGLTCPGNATKMGRHCRCPPNHHCQQDGEDGCDFGLQSSQTEFLPSCKSCDCVADEWEVVKPKKASIYKEDPRCNVPCGSEVEGKQLAENRCARCEEETNECLVMECSLGDLCKDFRCPQFSSCHVKRKGEPEPYCACRPLWRETPDGCAPPIDKDYRCCESDGKYVWFPREDQKFRWFPYPKHVCPKAAGHAWHHAEGCSHLVYGLNYP</sequence>
<dbReference type="SMART" id="SM01351">
    <property type="entry name" value="Aspzincin_M35"/>
    <property type="match status" value="1"/>
</dbReference>
<dbReference type="Pfam" id="PF14521">
    <property type="entry name" value="Aspzincin_M35"/>
    <property type="match status" value="1"/>
</dbReference>
<name>A0AA36IA39_9DINO</name>
<dbReference type="SUPFAM" id="SSF55486">
    <property type="entry name" value="Metalloproteases ('zincins'), catalytic domain"/>
    <property type="match status" value="1"/>
</dbReference>
<dbReference type="EMBL" id="CAUJNA010000970">
    <property type="protein sequence ID" value="CAJ1383021.1"/>
    <property type="molecule type" value="Genomic_DNA"/>
</dbReference>
<gene>
    <name evidence="2" type="ORF">EVOR1521_LOCUS10255</name>
</gene>
<keyword evidence="3" id="KW-1185">Reference proteome</keyword>
<evidence type="ECO:0000259" key="1">
    <source>
        <dbReference type="SMART" id="SM01351"/>
    </source>
</evidence>